<gene>
    <name evidence="12" type="ORF">JWYL7_1702</name>
    <name evidence="13" type="ORF">SAMN05661008_01648</name>
</gene>
<name>A0A150FSM8_CLOPD</name>
<dbReference type="GO" id="GO:0000287">
    <property type="term" value="F:magnesium ion binding"/>
    <property type="evidence" value="ECO:0007669"/>
    <property type="project" value="TreeGrafter"/>
</dbReference>
<dbReference type="InterPro" id="IPR036412">
    <property type="entry name" value="HAD-like_sf"/>
</dbReference>
<evidence type="ECO:0000313" key="13">
    <source>
        <dbReference type="EMBL" id="SHL19776.1"/>
    </source>
</evidence>
<evidence type="ECO:0000256" key="1">
    <source>
        <dbReference type="ARBA" id="ARBA00001946"/>
    </source>
</evidence>
<dbReference type="EMBL" id="LSFY01000001">
    <property type="protein sequence ID" value="KXZ40627.1"/>
    <property type="molecule type" value="Genomic_DNA"/>
</dbReference>
<keyword evidence="6" id="KW-0479">Metal-binding</keyword>
<dbReference type="AlphaFoldDB" id="A0A150FSM8"/>
<keyword evidence="8" id="KW-0460">Magnesium</keyword>
<protein>
    <recommendedName>
        <fullName evidence="4">phosphoserine phosphatase</fullName>
        <ecNumber evidence="4">3.1.3.3</ecNumber>
    </recommendedName>
</protein>
<dbReference type="STRING" id="1121328.JWYL7_1702"/>
<dbReference type="GO" id="GO:0036424">
    <property type="term" value="F:L-phosphoserine phosphatase activity"/>
    <property type="evidence" value="ECO:0007669"/>
    <property type="project" value="TreeGrafter"/>
</dbReference>
<comment type="caution">
    <text evidence="12">The sequence shown here is derived from an EMBL/GenBank/DDBJ whole genome shotgun (WGS) entry which is preliminary data.</text>
</comment>
<keyword evidence="5" id="KW-0028">Amino-acid biosynthesis</keyword>
<dbReference type="PANTHER" id="PTHR43344:SF2">
    <property type="entry name" value="PHOSPHOSERINE PHOSPHATASE"/>
    <property type="match status" value="1"/>
</dbReference>
<evidence type="ECO:0000256" key="7">
    <source>
        <dbReference type="ARBA" id="ARBA00022801"/>
    </source>
</evidence>
<evidence type="ECO:0000313" key="15">
    <source>
        <dbReference type="Proteomes" id="UP000323392"/>
    </source>
</evidence>
<evidence type="ECO:0000256" key="10">
    <source>
        <dbReference type="ARBA" id="ARBA00048138"/>
    </source>
</evidence>
<keyword evidence="15" id="KW-1185">Reference proteome</keyword>
<keyword evidence="9" id="KW-0718">Serine biosynthesis</keyword>
<evidence type="ECO:0000256" key="5">
    <source>
        <dbReference type="ARBA" id="ARBA00022605"/>
    </source>
</evidence>
<proteinExistence type="inferred from homology"/>
<dbReference type="Gene3D" id="3.40.50.1000">
    <property type="entry name" value="HAD superfamily/HAD-like"/>
    <property type="match status" value="1"/>
</dbReference>
<comment type="cofactor">
    <cofactor evidence="1">
        <name>Mg(2+)</name>
        <dbReference type="ChEBI" id="CHEBI:18420"/>
    </cofactor>
</comment>
<dbReference type="Gene3D" id="3.90.1470.20">
    <property type="match status" value="1"/>
</dbReference>
<dbReference type="NCBIfam" id="TIGR01488">
    <property type="entry name" value="HAD-SF-IB"/>
    <property type="match status" value="1"/>
</dbReference>
<reference evidence="13 15" key="2">
    <citation type="submission" date="2016-11" db="EMBL/GenBank/DDBJ databases">
        <authorList>
            <person name="Varghese N."/>
            <person name="Submissions S."/>
        </authorList>
    </citation>
    <scope>NUCLEOTIDE SEQUENCE [LARGE SCALE GENOMIC DNA]</scope>
    <source>
        <strain evidence="13 15">DSM 7308</strain>
    </source>
</reference>
<dbReference type="InterPro" id="IPR050582">
    <property type="entry name" value="HAD-like_SerB"/>
</dbReference>
<evidence type="ECO:0000313" key="12">
    <source>
        <dbReference type="EMBL" id="KXZ40627.1"/>
    </source>
</evidence>
<evidence type="ECO:0000256" key="9">
    <source>
        <dbReference type="ARBA" id="ARBA00023299"/>
    </source>
</evidence>
<dbReference type="EC" id="3.1.3.3" evidence="4"/>
<dbReference type="InterPro" id="IPR023214">
    <property type="entry name" value="HAD_sf"/>
</dbReference>
<dbReference type="EMBL" id="FRBG01000015">
    <property type="protein sequence ID" value="SHL19776.1"/>
    <property type="molecule type" value="Genomic_DNA"/>
</dbReference>
<dbReference type="PATRIC" id="fig|1121328.3.peg.1713"/>
<organism evidence="12 14">
    <name type="scientific">Alkalithermobacter thermoalcaliphilus JW-YL-7 = DSM 7308</name>
    <dbReference type="NCBI Taxonomy" id="1121328"/>
    <lineage>
        <taxon>Bacteria</taxon>
        <taxon>Bacillati</taxon>
        <taxon>Bacillota</taxon>
        <taxon>Clostridia</taxon>
        <taxon>Peptostreptococcales</taxon>
        <taxon>Tepidibacteraceae</taxon>
        <taxon>Alkalithermobacter</taxon>
    </lineage>
</organism>
<comment type="catalytic activity">
    <reaction evidence="10">
        <text>O-phospho-L-serine + H2O = L-serine + phosphate</text>
        <dbReference type="Rhea" id="RHEA:21208"/>
        <dbReference type="ChEBI" id="CHEBI:15377"/>
        <dbReference type="ChEBI" id="CHEBI:33384"/>
        <dbReference type="ChEBI" id="CHEBI:43474"/>
        <dbReference type="ChEBI" id="CHEBI:57524"/>
        <dbReference type="EC" id="3.1.3.3"/>
    </reaction>
</comment>
<dbReference type="Proteomes" id="UP000092605">
    <property type="component" value="Unassembled WGS sequence"/>
</dbReference>
<reference evidence="12 14" key="1">
    <citation type="submission" date="2016-02" db="EMBL/GenBank/DDBJ databases">
        <title>Draft genome sequence for Clostridium paradoxum JW-YL-7.</title>
        <authorList>
            <person name="Utturkar S.M."/>
            <person name="Lancaster A."/>
            <person name="Poole F.L."/>
            <person name="Adams M.W."/>
            <person name="Brown S.D."/>
        </authorList>
    </citation>
    <scope>NUCLEOTIDE SEQUENCE [LARGE SCALE GENOMIC DNA]</scope>
    <source>
        <strain evidence="12 14">JW-YL-7</strain>
    </source>
</reference>
<evidence type="ECO:0000256" key="11">
    <source>
        <dbReference type="ARBA" id="ARBA00048523"/>
    </source>
</evidence>
<dbReference type="InterPro" id="IPR006384">
    <property type="entry name" value="HAD_hydro_PyrdxlP_Pase-like"/>
</dbReference>
<sequence length="212" mass="24847">MEYIVICDFDGTITTEDTCVAMAKKFAKGNYDQLEKMWIEGKHDAQYISQKILDMLDVNEQKLKEYIRSIKIDPYFKDFIDYIRKNSLEFYILSDGFDFNIDNILEENEINGIMTFSNILKFDNDKIIGIFPNKNDECTKCGNCKKNIIENINIDNKKIIYIGDGYSDRCASKLGDYIFAKGELAQYLKGKDIKFYEYENFKDIIGYIKKIK</sequence>
<dbReference type="RefSeq" id="WP_066071798.1">
    <property type="nucleotide sequence ID" value="NZ_FRBG01000015.1"/>
</dbReference>
<evidence type="ECO:0000256" key="3">
    <source>
        <dbReference type="ARBA" id="ARBA00009184"/>
    </source>
</evidence>
<evidence type="ECO:0000256" key="8">
    <source>
        <dbReference type="ARBA" id="ARBA00022842"/>
    </source>
</evidence>
<evidence type="ECO:0000256" key="4">
    <source>
        <dbReference type="ARBA" id="ARBA00012640"/>
    </source>
</evidence>
<dbReference type="Proteomes" id="UP000323392">
    <property type="component" value="Unassembled WGS sequence"/>
</dbReference>
<comment type="pathway">
    <text evidence="2">Amino-acid biosynthesis; L-serine biosynthesis; L-serine from 3-phospho-D-glycerate: step 3/3.</text>
</comment>
<dbReference type="Pfam" id="PF06888">
    <property type="entry name" value="Put_Phosphatase"/>
    <property type="match status" value="1"/>
</dbReference>
<dbReference type="PANTHER" id="PTHR43344">
    <property type="entry name" value="PHOSPHOSERINE PHOSPHATASE"/>
    <property type="match status" value="1"/>
</dbReference>
<dbReference type="GO" id="GO:0006564">
    <property type="term" value="P:L-serine biosynthetic process"/>
    <property type="evidence" value="ECO:0007669"/>
    <property type="project" value="UniProtKB-KW"/>
</dbReference>
<dbReference type="SUPFAM" id="SSF56784">
    <property type="entry name" value="HAD-like"/>
    <property type="match status" value="1"/>
</dbReference>
<dbReference type="NCBIfam" id="TIGR01489">
    <property type="entry name" value="DKMTPPase-SF"/>
    <property type="match status" value="1"/>
</dbReference>
<dbReference type="InterPro" id="IPR016965">
    <property type="entry name" value="Pase_PHOSPHO-typ"/>
</dbReference>
<comment type="catalytic activity">
    <reaction evidence="11">
        <text>O-phospho-D-serine + H2O = D-serine + phosphate</text>
        <dbReference type="Rhea" id="RHEA:24873"/>
        <dbReference type="ChEBI" id="CHEBI:15377"/>
        <dbReference type="ChEBI" id="CHEBI:35247"/>
        <dbReference type="ChEBI" id="CHEBI:43474"/>
        <dbReference type="ChEBI" id="CHEBI:58680"/>
        <dbReference type="EC" id="3.1.3.3"/>
    </reaction>
</comment>
<evidence type="ECO:0000256" key="6">
    <source>
        <dbReference type="ARBA" id="ARBA00022723"/>
    </source>
</evidence>
<keyword evidence="7" id="KW-0378">Hydrolase</keyword>
<dbReference type="GO" id="GO:0005737">
    <property type="term" value="C:cytoplasm"/>
    <property type="evidence" value="ECO:0007669"/>
    <property type="project" value="TreeGrafter"/>
</dbReference>
<evidence type="ECO:0000313" key="14">
    <source>
        <dbReference type="Proteomes" id="UP000092605"/>
    </source>
</evidence>
<evidence type="ECO:0000256" key="2">
    <source>
        <dbReference type="ARBA" id="ARBA00005135"/>
    </source>
</evidence>
<accession>A0A150FSM8</accession>
<comment type="similarity">
    <text evidence="3">Belongs to the HAD-like hydrolase superfamily. SerB family.</text>
</comment>